<name>A0AAJ6T0T8_POPEU</name>
<keyword evidence="1" id="KW-1185">Reference proteome</keyword>
<organism evidence="1 2">
    <name type="scientific">Populus euphratica</name>
    <name type="common">Euphrates poplar</name>
    <dbReference type="NCBI Taxonomy" id="75702"/>
    <lineage>
        <taxon>Eukaryota</taxon>
        <taxon>Viridiplantae</taxon>
        <taxon>Streptophyta</taxon>
        <taxon>Embryophyta</taxon>
        <taxon>Tracheophyta</taxon>
        <taxon>Spermatophyta</taxon>
        <taxon>Magnoliopsida</taxon>
        <taxon>eudicotyledons</taxon>
        <taxon>Gunneridae</taxon>
        <taxon>Pentapetalae</taxon>
        <taxon>rosids</taxon>
        <taxon>fabids</taxon>
        <taxon>Malpighiales</taxon>
        <taxon>Salicaceae</taxon>
        <taxon>Saliceae</taxon>
        <taxon>Populus</taxon>
    </lineage>
</organism>
<evidence type="ECO:0000313" key="2">
    <source>
        <dbReference type="RefSeq" id="XP_011002182.1"/>
    </source>
</evidence>
<dbReference type="AlphaFoldDB" id="A0AAJ6T0T8"/>
<protein>
    <submittedName>
        <fullName evidence="2">Acanthoscurrin-2-like</fullName>
    </submittedName>
</protein>
<dbReference type="GeneID" id="105109248"/>
<gene>
    <name evidence="2" type="primary">LOC105109248</name>
</gene>
<reference evidence="2" key="1">
    <citation type="submission" date="2025-08" db="UniProtKB">
        <authorList>
            <consortium name="RefSeq"/>
        </authorList>
    </citation>
    <scope>IDENTIFICATION</scope>
</reference>
<evidence type="ECO:0000313" key="1">
    <source>
        <dbReference type="Proteomes" id="UP000694918"/>
    </source>
</evidence>
<sequence length="116" mass="11131">MLYGGVDGCDTDYGGCQGSNGVGGASGRNCDDNGGHFDCGQDQCGGGNNGESSSVGGGGRGSGGFGSGFGFGGGSYGGGGLWRRGAGQVEVVEEVAEVELEAAVGVNEIKVRGAPS</sequence>
<proteinExistence type="predicted"/>
<accession>A0AAJ6T0T8</accession>
<dbReference type="RefSeq" id="XP_011002182.1">
    <property type="nucleotide sequence ID" value="XM_011003880.1"/>
</dbReference>
<dbReference type="Proteomes" id="UP000694918">
    <property type="component" value="Unplaced"/>
</dbReference>
<dbReference type="KEGG" id="peu:105109248"/>